<dbReference type="EMBL" id="FOHX01000027">
    <property type="protein sequence ID" value="SEU46325.1"/>
    <property type="molecule type" value="Genomic_DNA"/>
</dbReference>
<sequence>MARRRQTDPRQVTFQPPGEDDTASLAKPRTRPAPGRTKGVRWTNLINTGTRLDAYTIDRMDAACENTGLGVRDVWEQAINYYCDQLGIPE</sequence>
<evidence type="ECO:0000313" key="2">
    <source>
        <dbReference type="EMBL" id="SEU46325.1"/>
    </source>
</evidence>
<organism evidence="2 3">
    <name type="scientific">Nonomuraea wenchangensis</name>
    <dbReference type="NCBI Taxonomy" id="568860"/>
    <lineage>
        <taxon>Bacteria</taxon>
        <taxon>Bacillati</taxon>
        <taxon>Actinomycetota</taxon>
        <taxon>Actinomycetes</taxon>
        <taxon>Streptosporangiales</taxon>
        <taxon>Streptosporangiaceae</taxon>
        <taxon>Nonomuraea</taxon>
    </lineage>
</organism>
<dbReference type="AlphaFoldDB" id="A0A1I0LTH1"/>
<feature type="region of interest" description="Disordered" evidence="1">
    <location>
        <begin position="1"/>
        <end position="40"/>
    </location>
</feature>
<proteinExistence type="predicted"/>
<reference evidence="2 3" key="1">
    <citation type="submission" date="2016-10" db="EMBL/GenBank/DDBJ databases">
        <authorList>
            <person name="de Groot N.N."/>
        </authorList>
    </citation>
    <scope>NUCLEOTIDE SEQUENCE [LARGE SCALE GENOMIC DNA]</scope>
    <source>
        <strain evidence="2 3">CGMCC 4.5598</strain>
    </source>
</reference>
<dbReference type="STRING" id="568860.SAMN05421811_1271"/>
<dbReference type="Proteomes" id="UP000199361">
    <property type="component" value="Unassembled WGS sequence"/>
</dbReference>
<evidence type="ECO:0000313" key="3">
    <source>
        <dbReference type="Proteomes" id="UP000199361"/>
    </source>
</evidence>
<accession>A0A1I0LTH1</accession>
<name>A0A1I0LTH1_9ACTN</name>
<keyword evidence="3" id="KW-1185">Reference proteome</keyword>
<evidence type="ECO:0000256" key="1">
    <source>
        <dbReference type="SAM" id="MobiDB-lite"/>
    </source>
</evidence>
<feature type="non-terminal residue" evidence="2">
    <location>
        <position position="90"/>
    </location>
</feature>
<protein>
    <submittedName>
        <fullName evidence="2">Uncharacterized protein</fullName>
    </submittedName>
</protein>
<gene>
    <name evidence="2" type="ORF">SAMN05421811_1271</name>
</gene>